<dbReference type="InParanoid" id="T1HTK9"/>
<sequence>MVSDAPLYVLLDVFISAADGVVKLIKC</sequence>
<dbReference type="EMBL" id="ACPB03020847">
    <property type="status" value="NOT_ANNOTATED_CDS"/>
    <property type="molecule type" value="Genomic_DNA"/>
</dbReference>
<proteinExistence type="predicted"/>
<keyword evidence="2" id="KW-1185">Reference proteome</keyword>
<protein>
    <submittedName>
        <fullName evidence="1">Uncharacterized protein</fullName>
    </submittedName>
</protein>
<evidence type="ECO:0000313" key="1">
    <source>
        <dbReference type="EnsemblMetazoa" id="RPRC007379-PA"/>
    </source>
</evidence>
<accession>T1HTK9</accession>
<dbReference type="Proteomes" id="UP000015103">
    <property type="component" value="Unassembled WGS sequence"/>
</dbReference>
<dbReference type="AlphaFoldDB" id="T1HTK9"/>
<organism evidence="1 2">
    <name type="scientific">Rhodnius prolixus</name>
    <name type="common">Triatomid bug</name>
    <dbReference type="NCBI Taxonomy" id="13249"/>
    <lineage>
        <taxon>Eukaryota</taxon>
        <taxon>Metazoa</taxon>
        <taxon>Ecdysozoa</taxon>
        <taxon>Arthropoda</taxon>
        <taxon>Hexapoda</taxon>
        <taxon>Insecta</taxon>
        <taxon>Pterygota</taxon>
        <taxon>Neoptera</taxon>
        <taxon>Paraneoptera</taxon>
        <taxon>Hemiptera</taxon>
        <taxon>Heteroptera</taxon>
        <taxon>Panheteroptera</taxon>
        <taxon>Cimicomorpha</taxon>
        <taxon>Reduviidae</taxon>
        <taxon>Triatominae</taxon>
        <taxon>Rhodnius</taxon>
    </lineage>
</organism>
<name>T1HTK9_RHOPR</name>
<dbReference type="EnsemblMetazoa" id="RPRC007379-RA">
    <property type="protein sequence ID" value="RPRC007379-PA"/>
    <property type="gene ID" value="RPRC007379"/>
</dbReference>
<evidence type="ECO:0000313" key="2">
    <source>
        <dbReference type="Proteomes" id="UP000015103"/>
    </source>
</evidence>
<dbReference type="HOGENOM" id="CLU_3415394_0_0_1"/>
<reference evidence="1" key="1">
    <citation type="submission" date="2015-05" db="UniProtKB">
        <authorList>
            <consortium name="EnsemblMetazoa"/>
        </authorList>
    </citation>
    <scope>IDENTIFICATION</scope>
</reference>
<dbReference type="VEuPathDB" id="VectorBase:RPRC007379"/>